<protein>
    <submittedName>
        <fullName evidence="2">Uncharacterized protein</fullName>
    </submittedName>
</protein>
<accession>A0AA36GKU6</accession>
<evidence type="ECO:0000256" key="1">
    <source>
        <dbReference type="SAM" id="MobiDB-lite"/>
    </source>
</evidence>
<proteinExistence type="predicted"/>
<organism evidence="2 3">
    <name type="scientific">Cylicocyclus nassatus</name>
    <name type="common">Nematode worm</name>
    <dbReference type="NCBI Taxonomy" id="53992"/>
    <lineage>
        <taxon>Eukaryota</taxon>
        <taxon>Metazoa</taxon>
        <taxon>Ecdysozoa</taxon>
        <taxon>Nematoda</taxon>
        <taxon>Chromadorea</taxon>
        <taxon>Rhabditida</taxon>
        <taxon>Rhabditina</taxon>
        <taxon>Rhabditomorpha</taxon>
        <taxon>Strongyloidea</taxon>
        <taxon>Strongylidae</taxon>
        <taxon>Cylicocyclus</taxon>
    </lineage>
</organism>
<dbReference type="AlphaFoldDB" id="A0AA36GKU6"/>
<evidence type="ECO:0000313" key="3">
    <source>
        <dbReference type="Proteomes" id="UP001176961"/>
    </source>
</evidence>
<gene>
    <name evidence="2" type="ORF">CYNAS_LOCUS5904</name>
</gene>
<sequence>MTHTAVGDGLPREAEARRGTSAATGLPGARRHRLRVVAHSAAAGQATTAIHTTLPTNSILTALGSFTHPQFPGFIEISPSRCKKLIFLSRWSWISRTCNVASIRFAVNSTSNEHRSVKVLLNFAATLRRKKIRWSILSIRK</sequence>
<feature type="region of interest" description="Disordered" evidence="1">
    <location>
        <begin position="1"/>
        <end position="28"/>
    </location>
</feature>
<dbReference type="Proteomes" id="UP001176961">
    <property type="component" value="Unassembled WGS sequence"/>
</dbReference>
<comment type="caution">
    <text evidence="2">The sequence shown here is derived from an EMBL/GenBank/DDBJ whole genome shotgun (WGS) entry which is preliminary data.</text>
</comment>
<name>A0AA36GKU6_CYLNA</name>
<evidence type="ECO:0000313" key="2">
    <source>
        <dbReference type="EMBL" id="CAJ0593921.1"/>
    </source>
</evidence>
<reference evidence="2" key="1">
    <citation type="submission" date="2023-07" db="EMBL/GenBank/DDBJ databases">
        <authorList>
            <consortium name="CYATHOMIX"/>
        </authorList>
    </citation>
    <scope>NUCLEOTIDE SEQUENCE</scope>
    <source>
        <strain evidence="2">N/A</strain>
    </source>
</reference>
<keyword evidence="3" id="KW-1185">Reference proteome</keyword>
<dbReference type="EMBL" id="CATQJL010000112">
    <property type="protein sequence ID" value="CAJ0593921.1"/>
    <property type="molecule type" value="Genomic_DNA"/>
</dbReference>